<dbReference type="InterPro" id="IPR024041">
    <property type="entry name" value="NH4_transpt_AmtB-like_dom"/>
</dbReference>
<dbReference type="InterPro" id="IPR001905">
    <property type="entry name" value="Ammonium_transpt"/>
</dbReference>
<keyword evidence="10" id="KW-0732">Signal</keyword>
<evidence type="ECO:0000256" key="5">
    <source>
        <dbReference type="ARBA" id="ARBA00022989"/>
    </source>
</evidence>
<feature type="transmembrane region" description="Helical" evidence="9">
    <location>
        <begin position="75"/>
        <end position="94"/>
    </location>
</feature>
<reference evidence="13" key="1">
    <citation type="submission" date="2020-06" db="EMBL/GenBank/DDBJ databases">
        <title>Nostoc edaphicum CCNP1411 genome.</title>
        <authorList>
            <person name="Fidor A."/>
            <person name="Grabski M."/>
            <person name="Gawor J."/>
            <person name="Gromadka R."/>
            <person name="Wegrzyn G."/>
            <person name="Mazur-Marzec H."/>
        </authorList>
    </citation>
    <scope>NUCLEOTIDE SEQUENCE [LARGE SCALE GENOMIC DNA]</scope>
    <source>
        <strain evidence="13">CCNP1411</strain>
    </source>
</reference>
<evidence type="ECO:0000256" key="3">
    <source>
        <dbReference type="ARBA" id="ARBA00022448"/>
    </source>
</evidence>
<feature type="transmembrane region" description="Helical" evidence="9">
    <location>
        <begin position="339"/>
        <end position="358"/>
    </location>
</feature>
<dbReference type="Pfam" id="PF00909">
    <property type="entry name" value="Ammonium_transp"/>
    <property type="match status" value="1"/>
</dbReference>
<keyword evidence="7 9" id="KW-0924">Ammonia transport</keyword>
<evidence type="ECO:0000313" key="12">
    <source>
        <dbReference type="EMBL" id="QMS91426.1"/>
    </source>
</evidence>
<feature type="transmembrane region" description="Helical" evidence="9">
    <location>
        <begin position="283"/>
        <end position="303"/>
    </location>
</feature>
<dbReference type="PROSITE" id="PS01219">
    <property type="entry name" value="AMMONIUM_TRANSP"/>
    <property type="match status" value="1"/>
</dbReference>
<evidence type="ECO:0000256" key="2">
    <source>
        <dbReference type="ARBA" id="ARBA00005887"/>
    </source>
</evidence>
<keyword evidence="4 9" id="KW-0812">Transmembrane</keyword>
<feature type="transmembrane region" description="Helical" evidence="9">
    <location>
        <begin position="315"/>
        <end position="333"/>
    </location>
</feature>
<dbReference type="NCBIfam" id="TIGR00836">
    <property type="entry name" value="amt"/>
    <property type="match status" value="1"/>
</dbReference>
<protein>
    <recommendedName>
        <fullName evidence="8 9">Ammonium transporter</fullName>
    </recommendedName>
</protein>
<feature type="transmembrane region" description="Helical" evidence="9">
    <location>
        <begin position="207"/>
        <end position="232"/>
    </location>
</feature>
<proteinExistence type="inferred from homology"/>
<evidence type="ECO:0000259" key="11">
    <source>
        <dbReference type="Pfam" id="PF00909"/>
    </source>
</evidence>
<evidence type="ECO:0000256" key="10">
    <source>
        <dbReference type="SAM" id="SignalP"/>
    </source>
</evidence>
<feature type="transmembrane region" description="Helical" evidence="9">
    <location>
        <begin position="171"/>
        <end position="187"/>
    </location>
</feature>
<dbReference type="GO" id="GO:0008519">
    <property type="term" value="F:ammonium channel activity"/>
    <property type="evidence" value="ECO:0007669"/>
    <property type="project" value="InterPro"/>
</dbReference>
<feature type="transmembrane region" description="Helical" evidence="9">
    <location>
        <begin position="409"/>
        <end position="431"/>
    </location>
</feature>
<keyword evidence="13" id="KW-1185">Reference proteome</keyword>
<feature type="transmembrane region" description="Helical" evidence="9">
    <location>
        <begin position="370"/>
        <end position="389"/>
    </location>
</feature>
<dbReference type="PANTHER" id="PTHR43029:SF10">
    <property type="entry name" value="AMMONIUM TRANSPORTER MEP2"/>
    <property type="match status" value="1"/>
</dbReference>
<dbReference type="Proteomes" id="UP000514713">
    <property type="component" value="Chromosome"/>
</dbReference>
<keyword evidence="3 9" id="KW-0813">Transport</keyword>
<sequence length="470" mass="48938">MLKKVVMIGAITLLFLGVPLMGNAFAQTPAATPPAADTGDTAFMLISAALVLLMTPGLAFFYGGFVRSRNILNTLMMSFVLMAIVGVSWILWGYSLSFAPGLPFIGGLQWLGLNGVGLEITDYLKGSNPPEVLSYAGTIPHQAFMIYQAMFAIITPALISGAIAERMSFRAYCLFVVLWSTFIYAPLDHMVWAKGGFLGLYGGLGALDFAGGTVVHISSGVSALVAAIVLGPRKTHPDRLSPPHNVPFILLGAGLLWFGWFGFNAGSALTLASGTSGNLVTNVATTAFVSTNTAAAAGALMWLILESILRGKPTAVGAATGAVAGLVGITPAAGFVTPLSAILIGFITAFVCFYAISFKHKLQIDDALDTFPVHGVGGTVGAILTAVFATTQVNGGGKDGVLRGNFGELGVELVAIAIAYAIAGVGTWIILKVIDATVGLRVKEEAELQGLDINEHGEEGYNSEFGDRPT</sequence>
<keyword evidence="6 9" id="KW-0472">Membrane</keyword>
<dbReference type="InterPro" id="IPR029020">
    <property type="entry name" value="Ammonium/urea_transptr"/>
</dbReference>
<feature type="transmembrane region" description="Helical" evidence="9">
    <location>
        <begin position="144"/>
        <end position="164"/>
    </location>
</feature>
<evidence type="ECO:0000256" key="9">
    <source>
        <dbReference type="RuleBase" id="RU362002"/>
    </source>
</evidence>
<dbReference type="SUPFAM" id="SSF111352">
    <property type="entry name" value="Ammonium transporter"/>
    <property type="match status" value="1"/>
</dbReference>
<keyword evidence="5 9" id="KW-1133">Transmembrane helix</keyword>
<evidence type="ECO:0000256" key="1">
    <source>
        <dbReference type="ARBA" id="ARBA00004141"/>
    </source>
</evidence>
<evidence type="ECO:0000256" key="7">
    <source>
        <dbReference type="ARBA" id="ARBA00023177"/>
    </source>
</evidence>
<feature type="transmembrane region" description="Helical" evidence="9">
    <location>
        <begin position="42"/>
        <end position="63"/>
    </location>
</feature>
<dbReference type="KEGG" id="ned:HUN01_28940"/>
<feature type="signal peptide" evidence="10">
    <location>
        <begin position="1"/>
        <end position="26"/>
    </location>
</feature>
<evidence type="ECO:0000256" key="6">
    <source>
        <dbReference type="ARBA" id="ARBA00023136"/>
    </source>
</evidence>
<dbReference type="EMBL" id="CP054698">
    <property type="protein sequence ID" value="QMS91426.1"/>
    <property type="molecule type" value="Genomic_DNA"/>
</dbReference>
<feature type="transmembrane region" description="Helical" evidence="9">
    <location>
        <begin position="244"/>
        <end position="263"/>
    </location>
</feature>
<gene>
    <name evidence="12" type="ORF">HUN01_28940</name>
</gene>
<dbReference type="AlphaFoldDB" id="A0A7D7R8B1"/>
<dbReference type="InterPro" id="IPR018047">
    <property type="entry name" value="Ammonium_transpt_CS"/>
</dbReference>
<organism evidence="12 13">
    <name type="scientific">Nostoc edaphicum CCNP1411</name>
    <dbReference type="NCBI Taxonomy" id="1472755"/>
    <lineage>
        <taxon>Bacteria</taxon>
        <taxon>Bacillati</taxon>
        <taxon>Cyanobacteriota</taxon>
        <taxon>Cyanophyceae</taxon>
        <taxon>Nostocales</taxon>
        <taxon>Nostocaceae</taxon>
        <taxon>Nostoc</taxon>
    </lineage>
</organism>
<feature type="chain" id="PRO_5028996030" description="Ammonium transporter" evidence="10">
    <location>
        <begin position="27"/>
        <end position="470"/>
    </location>
</feature>
<dbReference type="PANTHER" id="PTHR43029">
    <property type="entry name" value="AMMONIUM TRANSPORTER MEP2"/>
    <property type="match status" value="1"/>
</dbReference>
<comment type="similarity">
    <text evidence="2 9">Belongs to the ammonia transporter channel (TC 1.A.11.2) family.</text>
</comment>
<dbReference type="GO" id="GO:0005886">
    <property type="term" value="C:plasma membrane"/>
    <property type="evidence" value="ECO:0007669"/>
    <property type="project" value="UniProtKB-SubCell"/>
</dbReference>
<comment type="subcellular location">
    <subcellularLocation>
        <location evidence="9">Cell membrane</location>
        <topology evidence="9">Multi-pass membrane protein</topology>
    </subcellularLocation>
    <subcellularLocation>
        <location evidence="1">Membrane</location>
        <topology evidence="1">Multi-pass membrane protein</topology>
    </subcellularLocation>
</comment>
<evidence type="ECO:0000313" key="13">
    <source>
        <dbReference type="Proteomes" id="UP000514713"/>
    </source>
</evidence>
<name>A0A7D7R8B1_9NOSO</name>
<evidence type="ECO:0000256" key="8">
    <source>
        <dbReference type="ARBA" id="ARBA00050025"/>
    </source>
</evidence>
<evidence type="ECO:0000256" key="4">
    <source>
        <dbReference type="ARBA" id="ARBA00022692"/>
    </source>
</evidence>
<dbReference type="Gene3D" id="1.10.3430.10">
    <property type="entry name" value="Ammonium transporter AmtB like domains"/>
    <property type="match status" value="1"/>
</dbReference>
<accession>A0A7D7R8B1</accession>
<feature type="domain" description="Ammonium transporter AmtB-like" evidence="11">
    <location>
        <begin position="42"/>
        <end position="461"/>
    </location>
</feature>